<evidence type="ECO:0000313" key="3">
    <source>
        <dbReference type="Proteomes" id="UP000295511"/>
    </source>
</evidence>
<dbReference type="Gene3D" id="3.40.50.10540">
    <property type="entry name" value="Crotonobetainyl-coa:carnitine coa-transferase, domain 1"/>
    <property type="match status" value="1"/>
</dbReference>
<dbReference type="Pfam" id="PF02515">
    <property type="entry name" value="CoA_transf_3"/>
    <property type="match status" value="1"/>
</dbReference>
<dbReference type="AlphaFoldDB" id="A0A4R5KYV6"/>
<name>A0A4R5KYV6_9MICC</name>
<dbReference type="InterPro" id="IPR050483">
    <property type="entry name" value="CoA-transferase_III_domain"/>
</dbReference>
<dbReference type="GO" id="GO:0008410">
    <property type="term" value="F:CoA-transferase activity"/>
    <property type="evidence" value="ECO:0007669"/>
    <property type="project" value="TreeGrafter"/>
</dbReference>
<dbReference type="PANTHER" id="PTHR48207:SF3">
    <property type="entry name" value="SUCCINATE--HYDROXYMETHYLGLUTARATE COA-TRANSFERASE"/>
    <property type="match status" value="1"/>
</dbReference>
<accession>A0A4R5KYV6</accession>
<protein>
    <recommendedName>
        <fullName evidence="4">CoA transferase</fullName>
    </recommendedName>
</protein>
<dbReference type="InterPro" id="IPR044855">
    <property type="entry name" value="CoA-Trfase_III_dom3_sf"/>
</dbReference>
<dbReference type="InterPro" id="IPR003673">
    <property type="entry name" value="CoA-Trfase_fam_III"/>
</dbReference>
<keyword evidence="3" id="KW-1185">Reference proteome</keyword>
<dbReference type="InterPro" id="IPR023606">
    <property type="entry name" value="CoA-Trfase_III_dom_1_sf"/>
</dbReference>
<dbReference type="EMBL" id="SMRU01000002">
    <property type="protein sequence ID" value="TDG01300.1"/>
    <property type="molecule type" value="Genomic_DNA"/>
</dbReference>
<keyword evidence="1" id="KW-0808">Transferase</keyword>
<dbReference type="Proteomes" id="UP000295511">
    <property type="component" value="Unassembled WGS sequence"/>
</dbReference>
<dbReference type="SUPFAM" id="SSF89796">
    <property type="entry name" value="CoA-transferase family III (CaiB/BaiF)"/>
    <property type="match status" value="1"/>
</dbReference>
<evidence type="ECO:0008006" key="4">
    <source>
        <dbReference type="Google" id="ProtNLM"/>
    </source>
</evidence>
<reference evidence="2 3" key="1">
    <citation type="submission" date="2019-03" db="EMBL/GenBank/DDBJ databases">
        <title>Whole genome sequence of Arthrobacter sp JH1-1.</title>
        <authorList>
            <person name="Trinh H.N."/>
        </authorList>
    </citation>
    <scope>NUCLEOTIDE SEQUENCE [LARGE SCALE GENOMIC DNA]</scope>
    <source>
        <strain evidence="2 3">JH1-1</strain>
    </source>
</reference>
<dbReference type="PANTHER" id="PTHR48207">
    <property type="entry name" value="SUCCINATE--HYDROXYMETHYLGLUTARATE COA-TRANSFERASE"/>
    <property type="match status" value="1"/>
</dbReference>
<sequence>MGLPRPAACTPGAGDPRRCPHRPGLCLRRCAGRFRKAGGVYLPLQWRTQHYEEGRGMNKGLLSGARALDLTDETGFVCGKVLTELGIDVIKVERPGGDASRMIPPFHQDIPGVERSLYWKAFNTGKRGITLGIENPRGTEVFRDLVSRVDFVMESFEPGYLERIGLGYEALRAINPKLVVISITPFGQVGPYSHYKGSELIAIAMSGVLNNTGDPDRPPVKESLDSGLFHAGIAGALGGVMAYYHALMSGEGQQVDVSVQEVAASRLTSSILAWDMERVSLTRDGHKSQMGPTSTDWFWECKDGHLFWHMLGGAFGAPANKALSDWMDEYLEENPLREVTDWMKFDKAGIPQEQWDRFADAIRPFFLRFTKDEIREQSLKRGTNATVANDPHDLLESEQLRSRGYWTRLEDPVLGSLEFPKYFFQSRDTENFSLTAAPQVGADNEVVFRDELGLSTEKIDELRSANAI</sequence>
<proteinExistence type="predicted"/>
<evidence type="ECO:0000256" key="1">
    <source>
        <dbReference type="ARBA" id="ARBA00022679"/>
    </source>
</evidence>
<comment type="caution">
    <text evidence="2">The sequence shown here is derived from an EMBL/GenBank/DDBJ whole genome shotgun (WGS) entry which is preliminary data.</text>
</comment>
<dbReference type="Gene3D" id="3.30.1540.10">
    <property type="entry name" value="formyl-coa transferase, domain 3"/>
    <property type="match status" value="1"/>
</dbReference>
<evidence type="ECO:0000313" key="2">
    <source>
        <dbReference type="EMBL" id="TDG01300.1"/>
    </source>
</evidence>
<dbReference type="OrthoDB" id="9797653at2"/>
<organism evidence="2 3">
    <name type="scientific">Arthrobacter terricola</name>
    <dbReference type="NCBI Taxonomy" id="2547396"/>
    <lineage>
        <taxon>Bacteria</taxon>
        <taxon>Bacillati</taxon>
        <taxon>Actinomycetota</taxon>
        <taxon>Actinomycetes</taxon>
        <taxon>Micrococcales</taxon>
        <taxon>Micrococcaceae</taxon>
        <taxon>Arthrobacter</taxon>
    </lineage>
</organism>
<gene>
    <name evidence="2" type="ORF">E1809_01920</name>
</gene>